<dbReference type="Gene3D" id="3.30.470.10">
    <property type="match status" value="1"/>
</dbReference>
<sequence length="282" mass="31399">MHVYVNGTIYPAEQASVSVMDHGFLYGIGLFETLRVYDRRLFLWEAHYARLCSGLLALRITPAWTSEELAAAVLQTIDANGLSDAYVRLSVTAGPEGVGLVADGYERPSLFVFAKPVAPLADPPHPKRLQTLELPRQTAEGHQRFKSHNYLNNALAKQELSGAPSDVEGLFLTHDGYLAEGIVSNLFWLNHDRLYTPSLETGILDGVTRQHVLLLAKRMGLPTEEGRFRLEALREADEVFVTNSVQEIVPVLEIDGHLVTSNYGKYTQELHRAYRESIAIGE</sequence>
<name>A0ABR5N8W8_BRECH</name>
<comment type="cofactor">
    <cofactor evidence="1 5">
        <name>pyridoxal 5'-phosphate</name>
        <dbReference type="ChEBI" id="CHEBI:597326"/>
    </cofactor>
</comment>
<accession>A0ABR5N8W8</accession>
<dbReference type="GO" id="GO:0016829">
    <property type="term" value="F:lyase activity"/>
    <property type="evidence" value="ECO:0007669"/>
    <property type="project" value="UniProtKB-KW"/>
</dbReference>
<organism evidence="6 7">
    <name type="scientific">Brevibacillus choshinensis</name>
    <dbReference type="NCBI Taxonomy" id="54911"/>
    <lineage>
        <taxon>Bacteria</taxon>
        <taxon>Bacillati</taxon>
        <taxon>Bacillota</taxon>
        <taxon>Bacilli</taxon>
        <taxon>Bacillales</taxon>
        <taxon>Paenibacillaceae</taxon>
        <taxon>Brevibacillus</taxon>
    </lineage>
</organism>
<dbReference type="InterPro" id="IPR043132">
    <property type="entry name" value="BCAT-like_C"/>
</dbReference>
<reference evidence="6 7" key="1">
    <citation type="submission" date="2015-09" db="EMBL/GenBank/DDBJ databases">
        <title>Genome sequencing project for genomic taxonomy and phylogenomics of Bacillus-like bacteria.</title>
        <authorList>
            <person name="Liu B."/>
            <person name="Wang J."/>
            <person name="Zhu Y."/>
            <person name="Liu G."/>
            <person name="Chen Q."/>
            <person name="Chen Z."/>
            <person name="Lan J."/>
            <person name="Che J."/>
            <person name="Ge C."/>
            <person name="Shi H."/>
            <person name="Pan Z."/>
            <person name="Liu X."/>
        </authorList>
    </citation>
    <scope>NUCLEOTIDE SEQUENCE [LARGE SCALE GENOMIC DNA]</scope>
    <source>
        <strain evidence="6 7">DSM 8552</strain>
    </source>
</reference>
<dbReference type="SUPFAM" id="SSF56752">
    <property type="entry name" value="D-aminoacid aminotransferase-like PLP-dependent enzymes"/>
    <property type="match status" value="1"/>
</dbReference>
<keyword evidence="3 5" id="KW-0663">Pyridoxal phosphate</keyword>
<dbReference type="NCBIfam" id="NF005800">
    <property type="entry name" value="PRK07650.1"/>
    <property type="match status" value="1"/>
</dbReference>
<dbReference type="CDD" id="cd00449">
    <property type="entry name" value="PLPDE_IV"/>
    <property type="match status" value="1"/>
</dbReference>
<dbReference type="PANTHER" id="PTHR42743:SF11">
    <property type="entry name" value="AMINODEOXYCHORISMATE LYASE"/>
    <property type="match status" value="1"/>
</dbReference>
<dbReference type="Gene3D" id="3.20.10.10">
    <property type="entry name" value="D-amino Acid Aminotransferase, subunit A, domain 2"/>
    <property type="match status" value="1"/>
</dbReference>
<evidence type="ECO:0000313" key="6">
    <source>
        <dbReference type="EMBL" id="KQL47073.1"/>
    </source>
</evidence>
<evidence type="ECO:0000256" key="1">
    <source>
        <dbReference type="ARBA" id="ARBA00001933"/>
    </source>
</evidence>
<dbReference type="InterPro" id="IPR050571">
    <property type="entry name" value="Class-IV_PLP-Dep_Aminotrnsfr"/>
</dbReference>
<proteinExistence type="inferred from homology"/>
<dbReference type="Proteomes" id="UP000051063">
    <property type="component" value="Unassembled WGS sequence"/>
</dbReference>
<dbReference type="InterPro" id="IPR018300">
    <property type="entry name" value="Aminotrans_IV_CS"/>
</dbReference>
<dbReference type="InterPro" id="IPR001544">
    <property type="entry name" value="Aminotrans_IV"/>
</dbReference>
<evidence type="ECO:0000256" key="5">
    <source>
        <dbReference type="RuleBase" id="RU004516"/>
    </source>
</evidence>
<evidence type="ECO:0000313" key="7">
    <source>
        <dbReference type="Proteomes" id="UP000051063"/>
    </source>
</evidence>
<dbReference type="PROSITE" id="PS00770">
    <property type="entry name" value="AA_TRANSFER_CLASS_4"/>
    <property type="match status" value="1"/>
</dbReference>
<keyword evidence="7" id="KW-1185">Reference proteome</keyword>
<evidence type="ECO:0000256" key="2">
    <source>
        <dbReference type="ARBA" id="ARBA00009320"/>
    </source>
</evidence>
<comment type="caution">
    <text evidence="6">The sequence shown here is derived from an EMBL/GenBank/DDBJ whole genome shotgun (WGS) entry which is preliminary data.</text>
</comment>
<keyword evidence="6" id="KW-0456">Lyase</keyword>
<comment type="similarity">
    <text evidence="2 4">Belongs to the class-IV pyridoxal-phosphate-dependent aminotransferase family.</text>
</comment>
<dbReference type="InterPro" id="IPR036038">
    <property type="entry name" value="Aminotransferase-like"/>
</dbReference>
<evidence type="ECO:0000256" key="3">
    <source>
        <dbReference type="ARBA" id="ARBA00022898"/>
    </source>
</evidence>
<evidence type="ECO:0000256" key="4">
    <source>
        <dbReference type="RuleBase" id="RU004106"/>
    </source>
</evidence>
<dbReference type="RefSeq" id="WP_055746170.1">
    <property type="nucleotide sequence ID" value="NZ_LJJB01000010.1"/>
</dbReference>
<protein>
    <submittedName>
        <fullName evidence="6">4-amino-4-deoxychorismate lyase</fullName>
    </submittedName>
</protein>
<dbReference type="EMBL" id="LJJB01000010">
    <property type="protein sequence ID" value="KQL47073.1"/>
    <property type="molecule type" value="Genomic_DNA"/>
</dbReference>
<dbReference type="Pfam" id="PF01063">
    <property type="entry name" value="Aminotran_4"/>
    <property type="match status" value="1"/>
</dbReference>
<dbReference type="PANTHER" id="PTHR42743">
    <property type="entry name" value="AMINO-ACID AMINOTRANSFERASE"/>
    <property type="match status" value="1"/>
</dbReference>
<dbReference type="InterPro" id="IPR043131">
    <property type="entry name" value="BCAT-like_N"/>
</dbReference>
<gene>
    <name evidence="6" type="ORF">AN963_19740</name>
</gene>